<reference evidence="2 3" key="1">
    <citation type="journal article" date="2012" name="J. Bacteriol.">
        <title>Complete genome sequences of Desulfosporosinus orientis DSM765T, Desulfosporosinus youngiae DSM17734T, Desulfosporosinus meridiei DSM13257T, and Desulfosporosinus acidiphilus DSM22704T.</title>
        <authorList>
            <person name="Pester M."/>
            <person name="Brambilla E."/>
            <person name="Alazard D."/>
            <person name="Rattei T."/>
            <person name="Weinmaier T."/>
            <person name="Han J."/>
            <person name="Lucas S."/>
            <person name="Lapidus A."/>
            <person name="Cheng J.F."/>
            <person name="Goodwin L."/>
            <person name="Pitluck S."/>
            <person name="Peters L."/>
            <person name="Ovchinnikova G."/>
            <person name="Teshima H."/>
            <person name="Detter J.C."/>
            <person name="Han C.S."/>
            <person name="Tapia R."/>
            <person name="Land M.L."/>
            <person name="Hauser L."/>
            <person name="Kyrpides N.C."/>
            <person name="Ivanova N.N."/>
            <person name="Pagani I."/>
            <person name="Huntmann M."/>
            <person name="Wei C.L."/>
            <person name="Davenport K.W."/>
            <person name="Daligault H."/>
            <person name="Chain P.S."/>
            <person name="Chen A."/>
            <person name="Mavromatis K."/>
            <person name="Markowitz V."/>
            <person name="Szeto E."/>
            <person name="Mikhailova N."/>
            <person name="Pati A."/>
            <person name="Wagner M."/>
            <person name="Woyke T."/>
            <person name="Ollivier B."/>
            <person name="Klenk H.P."/>
            <person name="Spring S."/>
            <person name="Loy A."/>
        </authorList>
    </citation>
    <scope>NUCLEOTIDE SEQUENCE [LARGE SCALE GENOMIC DNA]</scope>
    <source>
        <strain evidence="3">DSM 22704 / JCM 16185 / SJ4</strain>
    </source>
</reference>
<dbReference type="Proteomes" id="UP000002892">
    <property type="component" value="Chromosome"/>
</dbReference>
<dbReference type="AlphaFoldDB" id="I4D5D9"/>
<dbReference type="Pfam" id="PF06961">
    <property type="entry name" value="DUF1294"/>
    <property type="match status" value="1"/>
</dbReference>
<keyword evidence="3" id="KW-1185">Reference proteome</keyword>
<feature type="transmembrane region" description="Helical" evidence="1">
    <location>
        <begin position="69"/>
        <end position="89"/>
    </location>
</feature>
<protein>
    <submittedName>
        <fullName evidence="2">Putative membrane protein</fullName>
    </submittedName>
</protein>
<keyword evidence="1" id="KW-1133">Transmembrane helix</keyword>
<dbReference type="KEGG" id="dai:Desaci_2039"/>
<dbReference type="EMBL" id="CP003639">
    <property type="protein sequence ID" value="AFM41013.1"/>
    <property type="molecule type" value="Genomic_DNA"/>
</dbReference>
<dbReference type="HOGENOM" id="CLU_091970_3_0_9"/>
<evidence type="ECO:0000313" key="2">
    <source>
        <dbReference type="EMBL" id="AFM41013.1"/>
    </source>
</evidence>
<feature type="transmembrane region" description="Helical" evidence="1">
    <location>
        <begin position="36"/>
        <end position="57"/>
    </location>
</feature>
<proteinExistence type="predicted"/>
<feature type="transmembrane region" description="Helical" evidence="1">
    <location>
        <begin position="6"/>
        <end position="24"/>
    </location>
</feature>
<keyword evidence="1" id="KW-0812">Transmembrane</keyword>
<gene>
    <name evidence="2" type="ordered locus">Desaci_2039</name>
</gene>
<organism evidence="2 3">
    <name type="scientific">Desulfosporosinus acidiphilus (strain DSM 22704 / JCM 16185 / SJ4)</name>
    <dbReference type="NCBI Taxonomy" id="646529"/>
    <lineage>
        <taxon>Bacteria</taxon>
        <taxon>Bacillati</taxon>
        <taxon>Bacillota</taxon>
        <taxon>Clostridia</taxon>
        <taxon>Eubacteriales</taxon>
        <taxon>Desulfitobacteriaceae</taxon>
        <taxon>Desulfosporosinus</taxon>
    </lineage>
</organism>
<keyword evidence="1" id="KW-0472">Membrane</keyword>
<sequence>MLPIKIVMVIYILWNCYVFIAMGRDKKRAKLKRWRISEATLLWMGAIFGGVGLFAGMKFFHHKTAHPRFVFGAPMFILLNAVVLGFLIYKHVIV</sequence>
<dbReference type="InterPro" id="IPR010718">
    <property type="entry name" value="DUF1294"/>
</dbReference>
<accession>I4D5D9</accession>
<dbReference type="eggNOG" id="COG3326">
    <property type="taxonomic scope" value="Bacteria"/>
</dbReference>
<evidence type="ECO:0000313" key="3">
    <source>
        <dbReference type="Proteomes" id="UP000002892"/>
    </source>
</evidence>
<dbReference type="STRING" id="646529.Desaci_2039"/>
<name>I4D5D9_DESAJ</name>
<evidence type="ECO:0000256" key="1">
    <source>
        <dbReference type="SAM" id="Phobius"/>
    </source>
</evidence>